<evidence type="ECO:0000313" key="2">
    <source>
        <dbReference type="Proteomes" id="UP000270924"/>
    </source>
</evidence>
<sequence>MYRPLGARQKDISTRLMKPTCPDIRIKHVLHLVKNWNSAWEFNGDITVSIALISLSAVFDAGIAQYLLVDDRSHDVFFASLILGKPSLRCKLVSNEPKDVLDEEAENTFNLVGEDETVEEERKKIDHLKTVLSRKGYRFIDV</sequence>
<dbReference type="Proteomes" id="UP000270924">
    <property type="component" value="Unassembled WGS sequence"/>
</dbReference>
<protein>
    <submittedName>
        <fullName evidence="1">Uncharacterized protein</fullName>
    </submittedName>
</protein>
<keyword evidence="2" id="KW-1185">Reference proteome</keyword>
<evidence type="ECO:0000313" key="1">
    <source>
        <dbReference type="EMBL" id="VDM08389.1"/>
    </source>
</evidence>
<dbReference type="EMBL" id="UYWW01000407">
    <property type="protein sequence ID" value="VDM08389.1"/>
    <property type="molecule type" value="Genomic_DNA"/>
</dbReference>
<name>A0A3P7DY37_WUCBA</name>
<organism evidence="1 2">
    <name type="scientific">Wuchereria bancrofti</name>
    <dbReference type="NCBI Taxonomy" id="6293"/>
    <lineage>
        <taxon>Eukaryota</taxon>
        <taxon>Metazoa</taxon>
        <taxon>Ecdysozoa</taxon>
        <taxon>Nematoda</taxon>
        <taxon>Chromadorea</taxon>
        <taxon>Rhabditida</taxon>
        <taxon>Spirurina</taxon>
        <taxon>Spiruromorpha</taxon>
        <taxon>Filarioidea</taxon>
        <taxon>Onchocercidae</taxon>
        <taxon>Wuchereria</taxon>
    </lineage>
</organism>
<reference evidence="1 2" key="1">
    <citation type="submission" date="2018-11" db="EMBL/GenBank/DDBJ databases">
        <authorList>
            <consortium name="Pathogen Informatics"/>
        </authorList>
    </citation>
    <scope>NUCLEOTIDE SEQUENCE [LARGE SCALE GENOMIC DNA]</scope>
</reference>
<proteinExistence type="predicted"/>
<dbReference type="OrthoDB" id="5826469at2759"/>
<dbReference type="InParanoid" id="A0A3P7DY37"/>
<gene>
    <name evidence="1" type="ORF">WBA_LOCUS1775</name>
</gene>
<dbReference type="OMA" id="ERWNHDW"/>
<dbReference type="AlphaFoldDB" id="A0A3P7DY37"/>
<dbReference type="FunCoup" id="A0A3P7DY37">
    <property type="interactions" value="58"/>
</dbReference>
<accession>A0A3P7DY37</accession>